<dbReference type="CDD" id="cd01650">
    <property type="entry name" value="RT_nLTR_like"/>
    <property type="match status" value="1"/>
</dbReference>
<dbReference type="Proteomes" id="UP000827092">
    <property type="component" value="Unassembled WGS sequence"/>
</dbReference>
<dbReference type="InterPro" id="IPR000477">
    <property type="entry name" value="RT_dom"/>
</dbReference>
<evidence type="ECO:0000313" key="2">
    <source>
        <dbReference type="EMBL" id="KAG8184828.1"/>
    </source>
</evidence>
<dbReference type="PANTHER" id="PTHR19446">
    <property type="entry name" value="REVERSE TRANSCRIPTASES"/>
    <property type="match status" value="1"/>
</dbReference>
<reference evidence="2 3" key="1">
    <citation type="journal article" date="2022" name="Nat. Ecol. Evol.">
        <title>A masculinizing supergene underlies an exaggerated male reproductive morph in a spider.</title>
        <authorList>
            <person name="Hendrickx F."/>
            <person name="De Corte Z."/>
            <person name="Sonet G."/>
            <person name="Van Belleghem S.M."/>
            <person name="Kostlbacher S."/>
            <person name="Vangestel C."/>
        </authorList>
    </citation>
    <scope>NUCLEOTIDE SEQUENCE [LARGE SCALE GENOMIC DNA]</scope>
    <source>
        <strain evidence="2">W744_W776</strain>
    </source>
</reference>
<dbReference type="AlphaFoldDB" id="A0AAV6UMC1"/>
<dbReference type="SUPFAM" id="SSF56672">
    <property type="entry name" value="DNA/RNA polymerases"/>
    <property type="match status" value="1"/>
</dbReference>
<dbReference type="PROSITE" id="PS50878">
    <property type="entry name" value="RT_POL"/>
    <property type="match status" value="1"/>
</dbReference>
<feature type="domain" description="Reverse transcriptase" evidence="1">
    <location>
        <begin position="22"/>
        <end position="187"/>
    </location>
</feature>
<organism evidence="2 3">
    <name type="scientific">Oedothorax gibbosus</name>
    <dbReference type="NCBI Taxonomy" id="931172"/>
    <lineage>
        <taxon>Eukaryota</taxon>
        <taxon>Metazoa</taxon>
        <taxon>Ecdysozoa</taxon>
        <taxon>Arthropoda</taxon>
        <taxon>Chelicerata</taxon>
        <taxon>Arachnida</taxon>
        <taxon>Araneae</taxon>
        <taxon>Araneomorphae</taxon>
        <taxon>Entelegynae</taxon>
        <taxon>Araneoidea</taxon>
        <taxon>Linyphiidae</taxon>
        <taxon>Erigoninae</taxon>
        <taxon>Oedothorax</taxon>
    </lineage>
</organism>
<evidence type="ECO:0000259" key="1">
    <source>
        <dbReference type="PROSITE" id="PS50878"/>
    </source>
</evidence>
<dbReference type="Pfam" id="PF00078">
    <property type="entry name" value="RVT_1"/>
    <property type="match status" value="1"/>
</dbReference>
<dbReference type="EMBL" id="JAFNEN010000359">
    <property type="protein sequence ID" value="KAG8184828.1"/>
    <property type="molecule type" value="Genomic_DNA"/>
</dbReference>
<sequence length="187" mass="21477">MPIMIQKAEESVIPVLTRIYRASLALGHIPKLWQKSRVVFIPKPGKNSYDQAKSFRPISLSSFFLKIMEKIIDKHIRDYLGNNSPLHDLQFAYQPGKSTETALHHLITKIEDSLERKEIALATFLDIQGAFDNTPHPSILSAGTIISENIFIRWDFFNKNLHVENVITKRKRHITSYSNVMPLPILD</sequence>
<evidence type="ECO:0000313" key="3">
    <source>
        <dbReference type="Proteomes" id="UP000827092"/>
    </source>
</evidence>
<proteinExistence type="predicted"/>
<accession>A0AAV6UMC1</accession>
<dbReference type="GO" id="GO:0071897">
    <property type="term" value="P:DNA biosynthetic process"/>
    <property type="evidence" value="ECO:0007669"/>
    <property type="project" value="UniProtKB-ARBA"/>
</dbReference>
<protein>
    <recommendedName>
        <fullName evidence="1">Reverse transcriptase domain-containing protein</fullName>
    </recommendedName>
</protein>
<keyword evidence="3" id="KW-1185">Reference proteome</keyword>
<name>A0AAV6UMC1_9ARAC</name>
<gene>
    <name evidence="2" type="ORF">JTE90_004925</name>
</gene>
<dbReference type="InterPro" id="IPR043502">
    <property type="entry name" value="DNA/RNA_pol_sf"/>
</dbReference>
<comment type="caution">
    <text evidence="2">The sequence shown here is derived from an EMBL/GenBank/DDBJ whole genome shotgun (WGS) entry which is preliminary data.</text>
</comment>